<dbReference type="RefSeq" id="WP_005964234.1">
    <property type="nucleotide sequence ID" value="NZ_KQ956508.1"/>
</dbReference>
<evidence type="ECO:0000313" key="2">
    <source>
        <dbReference type="Proteomes" id="UP000070617"/>
    </source>
</evidence>
<dbReference type="Proteomes" id="UP000070617">
    <property type="component" value="Unassembled WGS sequence"/>
</dbReference>
<proteinExistence type="predicted"/>
<accession>A0A133NLF3</accession>
<reference evidence="2" key="1">
    <citation type="submission" date="2016-01" db="EMBL/GenBank/DDBJ databases">
        <authorList>
            <person name="Mitreva M."/>
            <person name="Pepin K.H."/>
            <person name="Mihindukulasuriya K.A."/>
            <person name="Fulton R."/>
            <person name="Fronick C."/>
            <person name="O'Laughlin M."/>
            <person name="Miner T."/>
            <person name="Herter B."/>
            <person name="Rosa B.A."/>
            <person name="Cordes M."/>
            <person name="Tomlinson C."/>
            <person name="Wollam A."/>
            <person name="Palsikar V.B."/>
            <person name="Mardis E.R."/>
            <person name="Wilson R.K."/>
        </authorList>
    </citation>
    <scope>NUCLEOTIDE SEQUENCE [LARGE SCALE GENOMIC DNA]</scope>
    <source>
        <strain evidence="2">CMW8396</strain>
    </source>
</reference>
<comment type="caution">
    <text evidence="1">The sequence shown here is derived from an EMBL/GenBank/DDBJ whole genome shotgun (WGS) entry which is preliminary data.</text>
</comment>
<gene>
    <name evidence="1" type="ORF">HMPREF3206_00075</name>
</gene>
<dbReference type="PATRIC" id="fig|134605.3.peg.76"/>
<organism evidence="1 2">
    <name type="scientific">Fusobacterium equinum</name>
    <dbReference type="NCBI Taxonomy" id="134605"/>
    <lineage>
        <taxon>Bacteria</taxon>
        <taxon>Fusobacteriati</taxon>
        <taxon>Fusobacteriota</taxon>
        <taxon>Fusobacteriia</taxon>
        <taxon>Fusobacteriales</taxon>
        <taxon>Fusobacteriaceae</taxon>
        <taxon>Fusobacterium</taxon>
    </lineage>
</organism>
<protein>
    <submittedName>
        <fullName evidence="1">Uncharacterized protein</fullName>
    </submittedName>
</protein>
<dbReference type="AlphaFoldDB" id="A0A133NLF3"/>
<name>A0A133NLF3_9FUSO</name>
<keyword evidence="2" id="KW-1185">Reference proteome</keyword>
<sequence>MRDLANLEYKLGEVETAEEEIILFDIAYISGVAFEKGNVEHEQKLKELKKFYEEKIKEITSKGITVEDCNHYIHLYLEAEANVLAGQEYTIDSNQMKRADLEQIRKGRIWWENRKAQIENGTTNGIQFFQVCPHEF</sequence>
<dbReference type="STRING" id="134605.HMPREF3206_00075"/>
<dbReference type="EMBL" id="LRPX01000002">
    <property type="protein sequence ID" value="KXA17123.1"/>
    <property type="molecule type" value="Genomic_DNA"/>
</dbReference>
<evidence type="ECO:0000313" key="1">
    <source>
        <dbReference type="EMBL" id="KXA17123.1"/>
    </source>
</evidence>